<feature type="transmembrane region" description="Helical" evidence="1">
    <location>
        <begin position="159"/>
        <end position="184"/>
    </location>
</feature>
<evidence type="ECO:0000313" key="3">
    <source>
        <dbReference type="Proteomes" id="UP001150238"/>
    </source>
</evidence>
<accession>A0A9W9A5B7</accession>
<feature type="transmembrane region" description="Helical" evidence="1">
    <location>
        <begin position="48"/>
        <end position="71"/>
    </location>
</feature>
<protein>
    <submittedName>
        <fullName evidence="2">Uncharacterized protein</fullName>
    </submittedName>
</protein>
<name>A0A9W9A5B7_9AGAR</name>
<evidence type="ECO:0000256" key="1">
    <source>
        <dbReference type="SAM" id="Phobius"/>
    </source>
</evidence>
<dbReference type="EMBL" id="JANVFS010000024">
    <property type="protein sequence ID" value="KAJ4474000.1"/>
    <property type="molecule type" value="Genomic_DNA"/>
</dbReference>
<dbReference type="Proteomes" id="UP001150238">
    <property type="component" value="Unassembled WGS sequence"/>
</dbReference>
<proteinExistence type="predicted"/>
<feature type="transmembrane region" description="Helical" evidence="1">
    <location>
        <begin position="110"/>
        <end position="132"/>
    </location>
</feature>
<keyword evidence="1" id="KW-0812">Transmembrane</keyword>
<gene>
    <name evidence="2" type="ORF">C8J55DRAFT_518672</name>
</gene>
<keyword evidence="1" id="KW-0472">Membrane</keyword>
<sequence>MRLFSFIRCAIALYGLTLEAFYSFDALPVTVSDEIKKMLKAQAKTVNYFSAIISLFLLTILLFPIAIFLVVRGAVHIAMYCCPKFRELVNKRIAERALKAQNKKNYSKRAVLRSVMFNLSFSVLLIVNDIVFNRPEGALSFQEGILERLDYLLQDALTIIWVQAGMVSSMLFLTILLPVACAIYRSRCQRRAVADEEIHLAPGNMAEAEAEGQKTLEEMLAPLLKDIDAIYEKMEEAIEEPLIKLPQSKS</sequence>
<reference evidence="2" key="2">
    <citation type="journal article" date="2023" name="Proc. Natl. Acad. Sci. U.S.A.">
        <title>A global phylogenomic analysis of the shiitake genus Lentinula.</title>
        <authorList>
            <person name="Sierra-Patev S."/>
            <person name="Min B."/>
            <person name="Naranjo-Ortiz M."/>
            <person name="Looney B."/>
            <person name="Konkel Z."/>
            <person name="Slot J.C."/>
            <person name="Sakamoto Y."/>
            <person name="Steenwyk J.L."/>
            <person name="Rokas A."/>
            <person name="Carro J."/>
            <person name="Camarero S."/>
            <person name="Ferreira P."/>
            <person name="Molpeceres G."/>
            <person name="Ruiz-Duenas F.J."/>
            <person name="Serrano A."/>
            <person name="Henrissat B."/>
            <person name="Drula E."/>
            <person name="Hughes K.W."/>
            <person name="Mata J.L."/>
            <person name="Ishikawa N.K."/>
            <person name="Vargas-Isla R."/>
            <person name="Ushijima S."/>
            <person name="Smith C.A."/>
            <person name="Donoghue J."/>
            <person name="Ahrendt S."/>
            <person name="Andreopoulos W."/>
            <person name="He G."/>
            <person name="LaButti K."/>
            <person name="Lipzen A."/>
            <person name="Ng V."/>
            <person name="Riley R."/>
            <person name="Sandor L."/>
            <person name="Barry K."/>
            <person name="Martinez A.T."/>
            <person name="Xiao Y."/>
            <person name="Gibbons J.G."/>
            <person name="Terashima K."/>
            <person name="Grigoriev I.V."/>
            <person name="Hibbett D."/>
        </authorList>
    </citation>
    <scope>NUCLEOTIDE SEQUENCE</scope>
    <source>
        <strain evidence="2">Sp2 HRB7682 ss15</strain>
    </source>
</reference>
<comment type="caution">
    <text evidence="2">The sequence shown here is derived from an EMBL/GenBank/DDBJ whole genome shotgun (WGS) entry which is preliminary data.</text>
</comment>
<keyword evidence="1" id="KW-1133">Transmembrane helix</keyword>
<evidence type="ECO:0000313" key="2">
    <source>
        <dbReference type="EMBL" id="KAJ4474000.1"/>
    </source>
</evidence>
<reference evidence="2" key="1">
    <citation type="submission" date="2022-08" db="EMBL/GenBank/DDBJ databases">
        <authorList>
            <consortium name="DOE Joint Genome Institute"/>
            <person name="Min B."/>
            <person name="Riley R."/>
            <person name="Sierra-Patev S."/>
            <person name="Naranjo-Ortiz M."/>
            <person name="Looney B."/>
            <person name="Konkel Z."/>
            <person name="Slot J.C."/>
            <person name="Sakamoto Y."/>
            <person name="Steenwyk J.L."/>
            <person name="Rokas A."/>
            <person name="Carro J."/>
            <person name="Camarero S."/>
            <person name="Ferreira P."/>
            <person name="Molpeceres G."/>
            <person name="Ruiz-Duenas F.J."/>
            <person name="Serrano A."/>
            <person name="Henrissat B."/>
            <person name="Drula E."/>
            <person name="Hughes K.W."/>
            <person name="Mata J.L."/>
            <person name="Ishikawa N.K."/>
            <person name="Vargas-Isla R."/>
            <person name="Ushijima S."/>
            <person name="Smith C.A."/>
            <person name="Ahrendt S."/>
            <person name="Andreopoulos W."/>
            <person name="He G."/>
            <person name="Labutti K."/>
            <person name="Lipzen A."/>
            <person name="Ng V."/>
            <person name="Sandor L."/>
            <person name="Barry K."/>
            <person name="Martinez A.T."/>
            <person name="Xiao Y."/>
            <person name="Gibbons J.G."/>
            <person name="Terashima K."/>
            <person name="Hibbett D.S."/>
            <person name="Grigoriev I.V."/>
        </authorList>
    </citation>
    <scope>NUCLEOTIDE SEQUENCE</scope>
    <source>
        <strain evidence="2">Sp2 HRB7682 ss15</strain>
    </source>
</reference>
<dbReference type="AlphaFoldDB" id="A0A9W9A5B7"/>
<organism evidence="2 3">
    <name type="scientific">Lentinula lateritia</name>
    <dbReference type="NCBI Taxonomy" id="40482"/>
    <lineage>
        <taxon>Eukaryota</taxon>
        <taxon>Fungi</taxon>
        <taxon>Dikarya</taxon>
        <taxon>Basidiomycota</taxon>
        <taxon>Agaricomycotina</taxon>
        <taxon>Agaricomycetes</taxon>
        <taxon>Agaricomycetidae</taxon>
        <taxon>Agaricales</taxon>
        <taxon>Marasmiineae</taxon>
        <taxon>Omphalotaceae</taxon>
        <taxon>Lentinula</taxon>
    </lineage>
</organism>